<dbReference type="AlphaFoldDB" id="A0A9P9A9X8"/>
<dbReference type="Proteomes" id="UP000770015">
    <property type="component" value="Unassembled WGS sequence"/>
</dbReference>
<evidence type="ECO:0000256" key="9">
    <source>
        <dbReference type="ARBA" id="ARBA00022989"/>
    </source>
</evidence>
<accession>A0A9P9A9X8</accession>
<protein>
    <recommendedName>
        <fullName evidence="4">Chitobiosyldiphosphodolichol beta-mannosyltransferase</fullName>
        <ecNumber evidence="3">2.4.1.142</ecNumber>
    </recommendedName>
</protein>
<keyword evidence="14" id="KW-1185">Reference proteome</keyword>
<evidence type="ECO:0000256" key="2">
    <source>
        <dbReference type="ARBA" id="ARBA00004922"/>
    </source>
</evidence>
<dbReference type="GO" id="GO:0004578">
    <property type="term" value="F:chitobiosyldiphosphodolichol beta-mannosyltransferase activity"/>
    <property type="evidence" value="ECO:0007669"/>
    <property type="project" value="UniProtKB-EC"/>
</dbReference>
<proteinExistence type="predicted"/>
<evidence type="ECO:0000256" key="6">
    <source>
        <dbReference type="ARBA" id="ARBA00022679"/>
    </source>
</evidence>
<evidence type="ECO:0000256" key="8">
    <source>
        <dbReference type="ARBA" id="ARBA00022824"/>
    </source>
</evidence>
<dbReference type="EC" id="2.4.1.142" evidence="3"/>
<reference evidence="13" key="1">
    <citation type="journal article" date="2021" name="Nat. Commun.">
        <title>Genetic determinants of endophytism in the Arabidopsis root mycobiome.</title>
        <authorList>
            <person name="Mesny F."/>
            <person name="Miyauchi S."/>
            <person name="Thiergart T."/>
            <person name="Pickel B."/>
            <person name="Atanasova L."/>
            <person name="Karlsson M."/>
            <person name="Huettel B."/>
            <person name="Barry K.W."/>
            <person name="Haridas S."/>
            <person name="Chen C."/>
            <person name="Bauer D."/>
            <person name="Andreopoulos W."/>
            <person name="Pangilinan J."/>
            <person name="LaButti K."/>
            <person name="Riley R."/>
            <person name="Lipzen A."/>
            <person name="Clum A."/>
            <person name="Drula E."/>
            <person name="Henrissat B."/>
            <person name="Kohler A."/>
            <person name="Grigoriev I.V."/>
            <person name="Martin F.M."/>
            <person name="Hacquard S."/>
        </authorList>
    </citation>
    <scope>NUCLEOTIDE SEQUENCE</scope>
    <source>
        <strain evidence="13">MPI-SDFR-AT-0117</strain>
    </source>
</reference>
<keyword evidence="7" id="KW-0812">Transmembrane</keyword>
<dbReference type="OrthoDB" id="614844at2759"/>
<keyword evidence="8" id="KW-0256">Endoplasmic reticulum</keyword>
<dbReference type="EMBL" id="JAGSXJ010000014">
    <property type="protein sequence ID" value="KAH6685725.1"/>
    <property type="molecule type" value="Genomic_DNA"/>
</dbReference>
<keyword evidence="6" id="KW-0808">Transferase</keyword>
<dbReference type="InterPro" id="IPR026051">
    <property type="entry name" value="ALG1-like"/>
</dbReference>
<comment type="pathway">
    <text evidence="2">Protein modification; protein glycosylation.</text>
</comment>
<keyword evidence="10" id="KW-0472">Membrane</keyword>
<evidence type="ECO:0000256" key="1">
    <source>
        <dbReference type="ARBA" id="ARBA00004389"/>
    </source>
</evidence>
<evidence type="ECO:0000256" key="7">
    <source>
        <dbReference type="ARBA" id="ARBA00022692"/>
    </source>
</evidence>
<comment type="caution">
    <text evidence="13">The sequence shown here is derived from an EMBL/GenBank/DDBJ whole genome shotgun (WGS) entry which is preliminary data.</text>
</comment>
<name>A0A9P9A9X8_9PEZI</name>
<sequence>MSSAAVASFLSVLGCFLVIKLFISSERPAQDHHQILVLGDIGRSPRMQYHALSIAKHGGHVDIIGYHESPLIPQLQDHKLVKIHPLAPLPIGRDSGLPFILLGPLKVLWQSWYLFRLMAFDTPTPRWIILQNPPSIPTMHTALLVSLYRSSHILLDWHNFGSTILATTRSPSDPFVYAYRLYETTFGALAPTANLTVTDAMAKVLRKDPYSVSSPILTLHDRPASIFKPFDKAQRKKALTSIAETKASADAILKGQIRLIVSSTSWTPDEDFGILLDALVSYAATLPDDPSRKPILAIITGKGPQKETYLAKIKDLTDKGLLPGVQIASAWLTTEQYAALLASADLGICLHKSSSGVDLPMKVVDMFGSGLPVAAYSAYESFGELIKEGVNGCGFVEADELAAVLVRLLGDTGGEEMQRLKRGAVQEGSLRWDEEWDRVVGRVLGLIDP</sequence>
<evidence type="ECO:0000313" key="13">
    <source>
        <dbReference type="EMBL" id="KAH6685725.1"/>
    </source>
</evidence>
<evidence type="ECO:0000256" key="12">
    <source>
        <dbReference type="SAM" id="SignalP"/>
    </source>
</evidence>
<keyword evidence="12" id="KW-0732">Signal</keyword>
<comment type="subcellular location">
    <subcellularLocation>
        <location evidence="1">Endoplasmic reticulum membrane</location>
        <topology evidence="1">Single-pass membrane protein</topology>
    </subcellularLocation>
</comment>
<organism evidence="13 14">
    <name type="scientific">Plectosphaerella plurivora</name>
    <dbReference type="NCBI Taxonomy" id="936078"/>
    <lineage>
        <taxon>Eukaryota</taxon>
        <taxon>Fungi</taxon>
        <taxon>Dikarya</taxon>
        <taxon>Ascomycota</taxon>
        <taxon>Pezizomycotina</taxon>
        <taxon>Sordariomycetes</taxon>
        <taxon>Hypocreomycetidae</taxon>
        <taxon>Glomerellales</taxon>
        <taxon>Plectosphaerellaceae</taxon>
        <taxon>Plectosphaerella</taxon>
    </lineage>
</organism>
<dbReference type="GO" id="GO:0005789">
    <property type="term" value="C:endoplasmic reticulum membrane"/>
    <property type="evidence" value="ECO:0007669"/>
    <property type="project" value="UniProtKB-SubCell"/>
</dbReference>
<feature type="signal peptide" evidence="12">
    <location>
        <begin position="1"/>
        <end position="25"/>
    </location>
</feature>
<dbReference type="SUPFAM" id="SSF53756">
    <property type="entry name" value="UDP-Glycosyltransferase/glycogen phosphorylase"/>
    <property type="match status" value="1"/>
</dbReference>
<evidence type="ECO:0000256" key="3">
    <source>
        <dbReference type="ARBA" id="ARBA00012611"/>
    </source>
</evidence>
<evidence type="ECO:0000256" key="5">
    <source>
        <dbReference type="ARBA" id="ARBA00022676"/>
    </source>
</evidence>
<feature type="chain" id="PRO_5040252122" description="Chitobiosyldiphosphodolichol beta-mannosyltransferase" evidence="12">
    <location>
        <begin position="26"/>
        <end position="449"/>
    </location>
</feature>
<evidence type="ECO:0000256" key="11">
    <source>
        <dbReference type="ARBA" id="ARBA00024899"/>
    </source>
</evidence>
<keyword evidence="9" id="KW-1133">Transmembrane helix</keyword>
<evidence type="ECO:0000313" key="14">
    <source>
        <dbReference type="Proteomes" id="UP000770015"/>
    </source>
</evidence>
<comment type="function">
    <text evidence="11">Participates in the formation of the lipid-linked precursor oligosaccharide for N-glycosylation. Involved in assembling the dolichol-pyrophosphate-GlcNAc(2)-Man(5) intermediate on the cytoplasmic surface of the ER.</text>
</comment>
<dbReference type="PANTHER" id="PTHR13036:SF0">
    <property type="entry name" value="CHITOBIOSYLDIPHOSPHODOLICHOL BETA-MANNOSYLTRANSFERASE"/>
    <property type="match status" value="1"/>
</dbReference>
<keyword evidence="5" id="KW-0328">Glycosyltransferase</keyword>
<evidence type="ECO:0000256" key="4">
    <source>
        <dbReference type="ARBA" id="ARBA00015841"/>
    </source>
</evidence>
<evidence type="ECO:0000256" key="10">
    <source>
        <dbReference type="ARBA" id="ARBA00023136"/>
    </source>
</evidence>
<dbReference type="PANTHER" id="PTHR13036">
    <property type="entry name" value="BETA1,4 MANNOSYLTRANSFERASE"/>
    <property type="match status" value="1"/>
</dbReference>
<gene>
    <name evidence="13" type="ORF">F5X68DRAFT_222664</name>
</gene>
<dbReference type="Gene3D" id="3.40.50.2000">
    <property type="entry name" value="Glycogen Phosphorylase B"/>
    <property type="match status" value="1"/>
</dbReference>
<dbReference type="FunFam" id="3.40.50.2000:FF:000162">
    <property type="entry name" value="Beta-1,4-mannosyltransferase (Alg1), putative"/>
    <property type="match status" value="1"/>
</dbReference>